<feature type="domain" description="CID" evidence="2">
    <location>
        <begin position="6"/>
        <end position="142"/>
    </location>
</feature>
<dbReference type="InterPro" id="IPR008942">
    <property type="entry name" value="ENTH_VHS"/>
</dbReference>
<dbReference type="CDD" id="cd16982">
    <property type="entry name" value="CID_Pcf11"/>
    <property type="match status" value="1"/>
</dbReference>
<dbReference type="PANTHER" id="PTHR15921">
    <property type="entry name" value="PRE-MRNA CLEAVAGE COMPLEX II"/>
    <property type="match status" value="1"/>
</dbReference>
<dbReference type="InParanoid" id="A0A1D2VMC8"/>
<dbReference type="Pfam" id="PF21936">
    <property type="entry name" value="Pcf11_C"/>
    <property type="match status" value="1"/>
</dbReference>
<organism evidence="3 4">
    <name type="scientific">Ascoidea rubescens DSM 1968</name>
    <dbReference type="NCBI Taxonomy" id="1344418"/>
    <lineage>
        <taxon>Eukaryota</taxon>
        <taxon>Fungi</taxon>
        <taxon>Dikarya</taxon>
        <taxon>Ascomycota</taxon>
        <taxon>Saccharomycotina</taxon>
        <taxon>Saccharomycetes</taxon>
        <taxon>Ascoideaceae</taxon>
        <taxon>Ascoidea</taxon>
    </lineage>
</organism>
<dbReference type="InterPro" id="IPR006569">
    <property type="entry name" value="CID_dom"/>
</dbReference>
<dbReference type="OrthoDB" id="2129491at2759"/>
<dbReference type="InterPro" id="IPR054127">
    <property type="entry name" value="Pcf11_C"/>
</dbReference>
<dbReference type="InterPro" id="IPR045154">
    <property type="entry name" value="PCF11-like"/>
</dbReference>
<dbReference type="GO" id="GO:0003729">
    <property type="term" value="F:mRNA binding"/>
    <property type="evidence" value="ECO:0007669"/>
    <property type="project" value="InterPro"/>
</dbReference>
<dbReference type="GO" id="GO:0031124">
    <property type="term" value="P:mRNA 3'-end processing"/>
    <property type="evidence" value="ECO:0007669"/>
    <property type="project" value="InterPro"/>
</dbReference>
<dbReference type="SMART" id="SM00582">
    <property type="entry name" value="RPR"/>
    <property type="match status" value="1"/>
</dbReference>
<evidence type="ECO:0000259" key="2">
    <source>
        <dbReference type="PROSITE" id="PS51391"/>
    </source>
</evidence>
<dbReference type="GO" id="GO:0005737">
    <property type="term" value="C:cytoplasm"/>
    <property type="evidence" value="ECO:0007669"/>
    <property type="project" value="TreeGrafter"/>
</dbReference>
<dbReference type="InterPro" id="IPR021605">
    <property type="entry name" value="Pcf11_Clp1-ID"/>
</dbReference>
<dbReference type="Pfam" id="PF11526">
    <property type="entry name" value="Pfc11_Clp1_ID"/>
    <property type="match status" value="1"/>
</dbReference>
<dbReference type="STRING" id="1344418.A0A1D2VMC8"/>
<dbReference type="RefSeq" id="XP_020049066.1">
    <property type="nucleotide sequence ID" value="XM_020191548.1"/>
</dbReference>
<dbReference type="PROSITE" id="PS51391">
    <property type="entry name" value="CID"/>
    <property type="match status" value="1"/>
</dbReference>
<dbReference type="GO" id="GO:0000993">
    <property type="term" value="F:RNA polymerase II complex binding"/>
    <property type="evidence" value="ECO:0007669"/>
    <property type="project" value="InterPro"/>
</dbReference>
<feature type="region of interest" description="Disordered" evidence="1">
    <location>
        <begin position="408"/>
        <end position="429"/>
    </location>
</feature>
<reference evidence="4" key="1">
    <citation type="submission" date="2016-05" db="EMBL/GenBank/DDBJ databases">
        <title>Comparative genomics of biotechnologically important yeasts.</title>
        <authorList>
            <consortium name="DOE Joint Genome Institute"/>
            <person name="Riley R."/>
            <person name="Haridas S."/>
            <person name="Wolfe K.H."/>
            <person name="Lopes M.R."/>
            <person name="Hittinger C.T."/>
            <person name="Goker M."/>
            <person name="Salamov A."/>
            <person name="Wisecaver J."/>
            <person name="Long T.M."/>
            <person name="Aerts A.L."/>
            <person name="Barry K."/>
            <person name="Choi C."/>
            <person name="Clum A."/>
            <person name="Coughlan A.Y."/>
            <person name="Deshpande S."/>
            <person name="Douglass A.P."/>
            <person name="Hanson S.J."/>
            <person name="Klenk H.-P."/>
            <person name="Labutti K."/>
            <person name="Lapidus A."/>
            <person name="Lindquist E."/>
            <person name="Lipzen A."/>
            <person name="Meier-Kolthoff J.P."/>
            <person name="Ohm R.A."/>
            <person name="Otillar R.P."/>
            <person name="Pangilinan J."/>
            <person name="Peng Y."/>
            <person name="Rokas A."/>
            <person name="Rosa C.A."/>
            <person name="Scheuner C."/>
            <person name="Sibirny A.A."/>
            <person name="Slot J.C."/>
            <person name="Stielow J.B."/>
            <person name="Sun H."/>
            <person name="Kurtzman C.P."/>
            <person name="Blackwell M."/>
            <person name="Grigoriev I.V."/>
            <person name="Jeffries T.W."/>
        </authorList>
    </citation>
    <scope>NUCLEOTIDE SEQUENCE [LARGE SCALE GENOMIC DNA]</scope>
    <source>
        <strain evidence="4">DSM 1968</strain>
    </source>
</reference>
<dbReference type="FunCoup" id="A0A1D2VMC8">
    <property type="interactions" value="497"/>
</dbReference>
<dbReference type="FunFam" id="1.25.40.90:FF:000016">
    <property type="entry name" value="mRNA cleavage factor complex component Pcf11"/>
    <property type="match status" value="1"/>
</dbReference>
<dbReference type="GO" id="GO:0006369">
    <property type="term" value="P:termination of RNA polymerase II transcription"/>
    <property type="evidence" value="ECO:0007669"/>
    <property type="project" value="InterPro"/>
</dbReference>
<accession>A0A1D2VMC8</accession>
<keyword evidence="4" id="KW-1185">Reference proteome</keyword>
<dbReference type="InterPro" id="IPR047415">
    <property type="entry name" value="Pcf11_CID"/>
</dbReference>
<feature type="region of interest" description="Disordered" evidence="1">
    <location>
        <begin position="599"/>
        <end position="627"/>
    </location>
</feature>
<name>A0A1D2VMC8_9ASCO</name>
<gene>
    <name evidence="3" type="ORF">ASCRUDRAFT_68590</name>
</gene>
<evidence type="ECO:0000313" key="3">
    <source>
        <dbReference type="EMBL" id="ODV62759.1"/>
    </source>
</evidence>
<dbReference type="EMBL" id="KV454476">
    <property type="protein sequence ID" value="ODV62759.1"/>
    <property type="molecule type" value="Genomic_DNA"/>
</dbReference>
<dbReference type="GeneID" id="30965184"/>
<dbReference type="PANTHER" id="PTHR15921:SF3">
    <property type="entry name" value="PRE-MRNA CLEAVAGE COMPLEX 2 PROTEIN PCF11"/>
    <property type="match status" value="1"/>
</dbReference>
<protein>
    <recommendedName>
        <fullName evidence="2">CID domain-containing protein</fullName>
    </recommendedName>
</protein>
<dbReference type="SUPFAM" id="SSF48464">
    <property type="entry name" value="ENTH/VHS domain"/>
    <property type="match status" value="1"/>
</dbReference>
<dbReference type="Gene3D" id="1.25.40.90">
    <property type="match status" value="1"/>
</dbReference>
<dbReference type="GO" id="GO:0005849">
    <property type="term" value="C:mRNA cleavage factor complex"/>
    <property type="evidence" value="ECO:0007669"/>
    <property type="project" value="InterPro"/>
</dbReference>
<sequence>MAPSSELEAIGNDYFNSLNELTFNSRPIIVNLTVIAQENIVAAPYITKAIQNRIQSCLPTQKLFTLYLLDSICKNIGSPYTVLFGSNLYNIFTQTYSLVSDLHRKKLIDLFKTWLTTKTATGLTLFPIAQLQKIEGFLVQAAPSRQQQQQIQQIQQIQQKQQPTLNQQFQQFISPNPIQQPQPQQNNYNYQSQNFSIPNQNQNNYQNLLNNNNNQMMINQKPTEFQPFLLQKSLINTSSIELPLPTSQSLISDIDNLNALINKKLTLNQSDTKSKERLTILSTLKNFLSTQVMNANDLLKIKNQLQSMIKKEQESMSQVQIQNFNQNLYHNQNQFQNQAQSQFQNLLPNQNQNLNQIPIQNQNQNQNQNNFNNVNTNIKPIFGSLQNIIQATDPNNIANRTGINNRNGGGLQNFLNQRNNNSNNLVNRNSQFNSFSNVANNTNTNNPPPNLSNLFQSLKQFGLLNEKQNNNKNFPPQKDFQNSNVIPDNENSSLAAFFEVNIYDDNFLDITQATLNDNKFTTKFQNFLNADKLNNCAKCGKRFSKDNLHLKGAHLDWHFRVHEKLKESSLVQSRNWYMNDIEWIGFDDRETLDELDDPEAKTKNQNNQNNSASSGNNNGNSNSNNAANREEHYVIVPTESTDMNTKCAICKEDIHAIWSDALGEWIWENSIKEGPKIFHWPCYQENIDNIRNSTAKPESPQKSKKRNFDEALSDSGNHFAALSSLLNKTKQKTTQPSSQSYNSLNLNVGILKSLANIQNNGSSLMENRNKVPKRETII</sequence>
<dbReference type="Proteomes" id="UP000095038">
    <property type="component" value="Unassembled WGS sequence"/>
</dbReference>
<dbReference type="AlphaFoldDB" id="A0A1D2VMC8"/>
<evidence type="ECO:0000313" key="4">
    <source>
        <dbReference type="Proteomes" id="UP000095038"/>
    </source>
</evidence>
<evidence type="ECO:0000256" key="1">
    <source>
        <dbReference type="SAM" id="MobiDB-lite"/>
    </source>
</evidence>
<dbReference type="Pfam" id="PF04818">
    <property type="entry name" value="CID"/>
    <property type="match status" value="1"/>
</dbReference>
<proteinExistence type="predicted"/>
<feature type="compositionally biased region" description="Low complexity" evidence="1">
    <location>
        <begin position="604"/>
        <end position="627"/>
    </location>
</feature>